<evidence type="ECO:0000313" key="2">
    <source>
        <dbReference type="Proteomes" id="UP000287166"/>
    </source>
</evidence>
<dbReference type="RefSeq" id="XP_027619425.1">
    <property type="nucleotide sequence ID" value="XM_027763624.1"/>
</dbReference>
<name>A0A401H295_9APHY</name>
<evidence type="ECO:0000313" key="1">
    <source>
        <dbReference type="EMBL" id="GBE88512.1"/>
    </source>
</evidence>
<dbReference type="AlphaFoldDB" id="A0A401H295"/>
<keyword evidence="2" id="KW-1185">Reference proteome</keyword>
<accession>A0A401H295</accession>
<reference evidence="1 2" key="1">
    <citation type="journal article" date="2018" name="Sci. Rep.">
        <title>Genome sequence of the cauliflower mushroom Sparassis crispa (Hanabiratake) and its association with beneficial usage.</title>
        <authorList>
            <person name="Kiyama R."/>
            <person name="Furutani Y."/>
            <person name="Kawaguchi K."/>
            <person name="Nakanishi T."/>
        </authorList>
    </citation>
    <scope>NUCLEOTIDE SEQUENCE [LARGE SCALE GENOMIC DNA]</scope>
</reference>
<dbReference type="InParanoid" id="A0A401H295"/>
<protein>
    <submittedName>
        <fullName evidence="1">Uncharacterized protein</fullName>
    </submittedName>
</protein>
<dbReference type="GeneID" id="38785429"/>
<organism evidence="1 2">
    <name type="scientific">Sparassis crispa</name>
    <dbReference type="NCBI Taxonomy" id="139825"/>
    <lineage>
        <taxon>Eukaryota</taxon>
        <taxon>Fungi</taxon>
        <taxon>Dikarya</taxon>
        <taxon>Basidiomycota</taxon>
        <taxon>Agaricomycotina</taxon>
        <taxon>Agaricomycetes</taxon>
        <taxon>Polyporales</taxon>
        <taxon>Sparassidaceae</taxon>
        <taxon>Sparassis</taxon>
    </lineage>
</organism>
<gene>
    <name evidence="1" type="ORF">SCP_1303280</name>
</gene>
<comment type="caution">
    <text evidence="1">The sequence shown here is derived from an EMBL/GenBank/DDBJ whole genome shotgun (WGS) entry which is preliminary data.</text>
</comment>
<proteinExistence type="predicted"/>
<sequence>MLFEQLEQQHAQPTRPQIRAVDLTVPSPPARYPPLARATTERFYALGWKISEEWLKDFARRTCSKARIKHTHSLIVLGLVMLKRYAKYEHMNCFVVIPDNVPLTATGDDSTQPILAI</sequence>
<dbReference type="OrthoDB" id="2796638at2759"/>
<dbReference type="EMBL" id="BFAD01000013">
    <property type="protein sequence ID" value="GBE88512.1"/>
    <property type="molecule type" value="Genomic_DNA"/>
</dbReference>
<dbReference type="Proteomes" id="UP000287166">
    <property type="component" value="Unassembled WGS sequence"/>
</dbReference>